<organism evidence="5 6">
    <name type="scientific">Anaeromyces robustus</name>
    <dbReference type="NCBI Taxonomy" id="1754192"/>
    <lineage>
        <taxon>Eukaryota</taxon>
        <taxon>Fungi</taxon>
        <taxon>Fungi incertae sedis</taxon>
        <taxon>Chytridiomycota</taxon>
        <taxon>Chytridiomycota incertae sedis</taxon>
        <taxon>Neocallimastigomycetes</taxon>
        <taxon>Neocallimastigales</taxon>
        <taxon>Neocallimastigaceae</taxon>
        <taxon>Anaeromyces</taxon>
    </lineage>
</organism>
<evidence type="ECO:0000313" key="5">
    <source>
        <dbReference type="EMBL" id="ORX85275.1"/>
    </source>
</evidence>
<comment type="caution">
    <text evidence="5">The sequence shown here is derived from an EMBL/GenBank/DDBJ whole genome shotgun (WGS) entry which is preliminary data.</text>
</comment>
<reference evidence="5 6" key="2">
    <citation type="submission" date="2016-08" db="EMBL/GenBank/DDBJ databases">
        <title>Pervasive Adenine N6-methylation of Active Genes in Fungi.</title>
        <authorList>
            <consortium name="DOE Joint Genome Institute"/>
            <person name="Mondo S.J."/>
            <person name="Dannebaum R.O."/>
            <person name="Kuo R.C."/>
            <person name="Labutti K."/>
            <person name="Haridas S."/>
            <person name="Kuo A."/>
            <person name="Salamov A."/>
            <person name="Ahrendt S.R."/>
            <person name="Lipzen A."/>
            <person name="Sullivan W."/>
            <person name="Andreopoulos W.B."/>
            <person name="Clum A."/>
            <person name="Lindquist E."/>
            <person name="Daum C."/>
            <person name="Ramamoorthy G.K."/>
            <person name="Gryganskyi A."/>
            <person name="Culley D."/>
            <person name="Magnuson J.K."/>
            <person name="James T.Y."/>
            <person name="O'Malley M.A."/>
            <person name="Stajich J.E."/>
            <person name="Spatafora J.W."/>
            <person name="Visel A."/>
            <person name="Grigoriev I.V."/>
        </authorList>
    </citation>
    <scope>NUCLEOTIDE SEQUENCE [LARGE SCALE GENOMIC DNA]</scope>
    <source>
        <strain evidence="5 6">S4</strain>
    </source>
</reference>
<dbReference type="PRINTS" id="PR00837">
    <property type="entry name" value="V5TPXLIKE"/>
</dbReference>
<dbReference type="Gene3D" id="3.40.33.10">
    <property type="entry name" value="CAP"/>
    <property type="match status" value="1"/>
</dbReference>
<feature type="signal peptide" evidence="3">
    <location>
        <begin position="1"/>
        <end position="21"/>
    </location>
</feature>
<name>A0A1Y1XHQ4_9FUNG</name>
<feature type="chain" id="PRO_5012801911" evidence="3">
    <location>
        <begin position="22"/>
        <end position="381"/>
    </location>
</feature>
<keyword evidence="2" id="KW-1133">Transmembrane helix</keyword>
<dbReference type="SMART" id="SM00198">
    <property type="entry name" value="SCP"/>
    <property type="match status" value="1"/>
</dbReference>
<dbReference type="InterPro" id="IPR001283">
    <property type="entry name" value="CRISP-related"/>
</dbReference>
<keyword evidence="3" id="KW-0732">Signal</keyword>
<dbReference type="CDD" id="cd05380">
    <property type="entry name" value="CAP_euk"/>
    <property type="match status" value="1"/>
</dbReference>
<feature type="region of interest" description="Disordered" evidence="1">
    <location>
        <begin position="256"/>
        <end position="281"/>
    </location>
</feature>
<dbReference type="STRING" id="1754192.A0A1Y1XHQ4"/>
<feature type="compositionally biased region" description="Basic and acidic residues" evidence="1">
    <location>
        <begin position="256"/>
        <end position="278"/>
    </location>
</feature>
<dbReference type="InterPro" id="IPR014044">
    <property type="entry name" value="CAP_dom"/>
</dbReference>
<keyword evidence="6" id="KW-1185">Reference proteome</keyword>
<reference evidence="5 6" key="1">
    <citation type="submission" date="2016-08" db="EMBL/GenBank/DDBJ databases">
        <title>A Parts List for Fungal Cellulosomes Revealed by Comparative Genomics.</title>
        <authorList>
            <consortium name="DOE Joint Genome Institute"/>
            <person name="Haitjema C.H."/>
            <person name="Gilmore S.P."/>
            <person name="Henske J.K."/>
            <person name="Solomon K.V."/>
            <person name="De Groot R."/>
            <person name="Kuo A."/>
            <person name="Mondo S.J."/>
            <person name="Salamov A.A."/>
            <person name="Labutti K."/>
            <person name="Zhao Z."/>
            <person name="Chiniquy J."/>
            <person name="Barry K."/>
            <person name="Brewer H.M."/>
            <person name="Purvine S.O."/>
            <person name="Wright A.T."/>
            <person name="Boxma B."/>
            <person name="Van Alen T."/>
            <person name="Hackstein J.H."/>
            <person name="Baker S.E."/>
            <person name="Grigoriev I.V."/>
            <person name="O'Malley M.A."/>
        </authorList>
    </citation>
    <scope>NUCLEOTIDE SEQUENCE [LARGE SCALE GENOMIC DNA]</scope>
    <source>
        <strain evidence="5 6">S4</strain>
    </source>
</reference>
<feature type="domain" description="SCP" evidence="4">
    <location>
        <begin position="26"/>
        <end position="159"/>
    </location>
</feature>
<evidence type="ECO:0000256" key="1">
    <source>
        <dbReference type="SAM" id="MobiDB-lite"/>
    </source>
</evidence>
<dbReference type="InterPro" id="IPR035940">
    <property type="entry name" value="CAP_sf"/>
</dbReference>
<dbReference type="OrthoDB" id="337038at2759"/>
<dbReference type="EMBL" id="MCFG01000038">
    <property type="protein sequence ID" value="ORX85275.1"/>
    <property type="molecule type" value="Genomic_DNA"/>
</dbReference>
<evidence type="ECO:0000313" key="6">
    <source>
        <dbReference type="Proteomes" id="UP000193944"/>
    </source>
</evidence>
<evidence type="ECO:0000256" key="2">
    <source>
        <dbReference type="SAM" id="Phobius"/>
    </source>
</evidence>
<dbReference type="AlphaFoldDB" id="A0A1Y1XHQ4"/>
<accession>A0A1Y1XHQ4</accession>
<dbReference type="Pfam" id="PF00188">
    <property type="entry name" value="CAP"/>
    <property type="match status" value="1"/>
</dbReference>
<gene>
    <name evidence="5" type="ORF">BCR32DRAFT_290831</name>
</gene>
<proteinExistence type="predicted"/>
<feature type="transmembrane region" description="Helical" evidence="2">
    <location>
        <begin position="298"/>
        <end position="318"/>
    </location>
</feature>
<evidence type="ECO:0000256" key="3">
    <source>
        <dbReference type="SAM" id="SignalP"/>
    </source>
</evidence>
<dbReference type="SUPFAM" id="SSF55797">
    <property type="entry name" value="PR-1-like"/>
    <property type="match status" value="1"/>
</dbReference>
<evidence type="ECO:0000259" key="4">
    <source>
        <dbReference type="SMART" id="SM00198"/>
    </source>
</evidence>
<keyword evidence="2" id="KW-0812">Transmembrane</keyword>
<dbReference type="Proteomes" id="UP000193944">
    <property type="component" value="Unassembled WGS sequence"/>
</dbReference>
<keyword evidence="2" id="KW-0472">Membrane</keyword>
<sequence>MKLNISTLLAVAALLCSSVSANLTSSEKHELLDLHKSARRAVGAVDMESIEWDDSLAASAEAYAAKCKKGVHDRNQQNLAWTEGKRDVAHLFGLWTNEKDDFLKSGQVSNFSGKKYNGNAIGHYSQVVWSSVTKVGCGLSECKGFYQLVCHYDEGNLIGSKVYEGGERGKTEKKTTTKKTTTTTKKTTTTTTKKTTTTTTIKKTTAKATTIAKITTIPRLTTKNLVTTKTTMNKLAFGTAKLGTVTPVATPIVKGTKDTKKVNGKEDTSKESTKKETADQTNNQIIDIEGNDEKGNGVVTGVAITGSVVGAAAAFVFLKKNPKQYEKLSRSLSRKASSVKRGASVVTRRLTTKRTNTNVPEHNNDAYNINYRVDFAESMQV</sequence>
<protein>
    <submittedName>
        <fullName evidence="5">PR-1-like protein</fullName>
    </submittedName>
</protein>
<dbReference type="PANTHER" id="PTHR10334">
    <property type="entry name" value="CYSTEINE-RICH SECRETORY PROTEIN-RELATED"/>
    <property type="match status" value="1"/>
</dbReference>